<dbReference type="Pfam" id="PF12643">
    <property type="entry name" value="MazG-like"/>
    <property type="match status" value="1"/>
</dbReference>
<dbReference type="InterPro" id="IPR025984">
    <property type="entry name" value="DCTPP"/>
</dbReference>
<dbReference type="EMBL" id="UINC01045030">
    <property type="protein sequence ID" value="SVB51274.1"/>
    <property type="molecule type" value="Genomic_DNA"/>
</dbReference>
<gene>
    <name evidence="1" type="ORF">METZ01_LOCUS204128</name>
</gene>
<accession>A0A382EME3</accession>
<reference evidence="1" key="1">
    <citation type="submission" date="2018-05" db="EMBL/GenBank/DDBJ databases">
        <authorList>
            <person name="Lanie J.A."/>
            <person name="Ng W.-L."/>
            <person name="Kazmierczak K.M."/>
            <person name="Andrzejewski T.M."/>
            <person name="Davidsen T.M."/>
            <person name="Wayne K.J."/>
            <person name="Tettelin H."/>
            <person name="Glass J.I."/>
            <person name="Rusch D."/>
            <person name="Podicherti R."/>
            <person name="Tsui H.-C.T."/>
            <person name="Winkler M.E."/>
        </authorList>
    </citation>
    <scope>NUCLEOTIDE SEQUENCE</scope>
</reference>
<proteinExistence type="predicted"/>
<dbReference type="CDD" id="cd11537">
    <property type="entry name" value="NTP-PPase_RS21-C6_like"/>
    <property type="match status" value="1"/>
</dbReference>
<dbReference type="PANTHER" id="PTHR46523:SF1">
    <property type="entry name" value="DCTP PYROPHOSPHATASE 1"/>
    <property type="match status" value="1"/>
</dbReference>
<dbReference type="GO" id="GO:0047429">
    <property type="term" value="F:nucleoside triphosphate diphosphatase activity"/>
    <property type="evidence" value="ECO:0007669"/>
    <property type="project" value="InterPro"/>
</dbReference>
<dbReference type="SUPFAM" id="SSF101386">
    <property type="entry name" value="all-alpha NTP pyrophosphatases"/>
    <property type="match status" value="1"/>
</dbReference>
<dbReference type="AlphaFoldDB" id="A0A382EME3"/>
<dbReference type="PIRSF" id="PIRSF029826">
    <property type="entry name" value="UCP029826_pph"/>
    <property type="match status" value="1"/>
</dbReference>
<dbReference type="PANTHER" id="PTHR46523">
    <property type="entry name" value="DCTP PYROPHOSPHATASE 1"/>
    <property type="match status" value="1"/>
</dbReference>
<dbReference type="InterPro" id="IPR052555">
    <property type="entry name" value="dCTP_Pyrophosphatase"/>
</dbReference>
<evidence type="ECO:0000313" key="1">
    <source>
        <dbReference type="EMBL" id="SVB51274.1"/>
    </source>
</evidence>
<protein>
    <recommendedName>
        <fullName evidence="2">NTP pyrophosphohydrolase MazG putative catalytic core domain-containing protein</fullName>
    </recommendedName>
</protein>
<dbReference type="Gene3D" id="1.10.287.1080">
    <property type="entry name" value="MazG-like"/>
    <property type="match status" value="1"/>
</dbReference>
<name>A0A382EME3_9ZZZZ</name>
<organism evidence="1">
    <name type="scientific">marine metagenome</name>
    <dbReference type="NCBI Taxonomy" id="408172"/>
    <lineage>
        <taxon>unclassified sequences</taxon>
        <taxon>metagenomes</taxon>
        <taxon>ecological metagenomes</taxon>
    </lineage>
</organism>
<sequence length="115" mass="13212">MSIEDVIEEINRFASERDWDQFHTPKNLAASISIESGELQELLQWASPSFDEISADPERKKKMEDELADVMIYSLRFCALLGSDPIEIIRRKVVENSEKYPVSKSKGSAKKYDEL</sequence>
<dbReference type="GO" id="GO:0009143">
    <property type="term" value="P:nucleoside triphosphate catabolic process"/>
    <property type="evidence" value="ECO:0007669"/>
    <property type="project" value="InterPro"/>
</dbReference>
<evidence type="ECO:0008006" key="2">
    <source>
        <dbReference type="Google" id="ProtNLM"/>
    </source>
</evidence>